<dbReference type="Proteomes" id="UP001569904">
    <property type="component" value="Unassembled WGS sequence"/>
</dbReference>
<comment type="subcellular location">
    <subcellularLocation>
        <location evidence="1">Cell membrane</location>
        <topology evidence="1">Peripheral membrane protein</topology>
    </subcellularLocation>
</comment>
<evidence type="ECO:0000256" key="6">
    <source>
        <dbReference type="SAM" id="MobiDB-lite"/>
    </source>
</evidence>
<keyword evidence="8" id="KW-1185">Reference proteome</keyword>
<dbReference type="PANTHER" id="PTHR42771:SF2">
    <property type="entry name" value="IRON(3+)-HYDROXAMATE IMPORT ATP-BINDING PROTEIN FHUC"/>
    <property type="match status" value="1"/>
</dbReference>
<feature type="region of interest" description="Disordered" evidence="6">
    <location>
        <begin position="39"/>
        <end position="67"/>
    </location>
</feature>
<name>A0ABV4QUD6_9ACTN</name>
<keyword evidence="5" id="KW-0472">Membrane</keyword>
<protein>
    <recommendedName>
        <fullName evidence="9">ATP-binding cassette domain-containing protein</fullName>
    </recommendedName>
</protein>
<reference evidence="7 8" key="1">
    <citation type="submission" date="2023-11" db="EMBL/GenBank/DDBJ databases">
        <title>Actinomadura monticuli sp. nov., isolated from volcanic ash.</title>
        <authorList>
            <person name="Lee S.D."/>
            <person name="Yang H."/>
            <person name="Kim I.S."/>
        </authorList>
    </citation>
    <scope>NUCLEOTIDE SEQUENCE [LARGE SCALE GENOMIC DNA]</scope>
    <source>
        <strain evidence="7 8">DSM 45346</strain>
    </source>
</reference>
<organism evidence="7 8">
    <name type="scientific">Actinomadura chokoriensis</name>
    <dbReference type="NCBI Taxonomy" id="454156"/>
    <lineage>
        <taxon>Bacteria</taxon>
        <taxon>Bacillati</taxon>
        <taxon>Actinomycetota</taxon>
        <taxon>Actinomycetes</taxon>
        <taxon>Streptosporangiales</taxon>
        <taxon>Thermomonosporaceae</taxon>
        <taxon>Actinomadura</taxon>
    </lineage>
</organism>
<evidence type="ECO:0000313" key="7">
    <source>
        <dbReference type="EMBL" id="MFA1554139.1"/>
    </source>
</evidence>
<comment type="caution">
    <text evidence="7">The sequence shown here is derived from an EMBL/GenBank/DDBJ whole genome shotgun (WGS) entry which is preliminary data.</text>
</comment>
<evidence type="ECO:0008006" key="9">
    <source>
        <dbReference type="Google" id="ProtNLM"/>
    </source>
</evidence>
<keyword evidence="3" id="KW-1003">Cell membrane</keyword>
<dbReference type="EMBL" id="JAXCEH010000005">
    <property type="protein sequence ID" value="MFA1554139.1"/>
    <property type="molecule type" value="Genomic_DNA"/>
</dbReference>
<proteinExistence type="predicted"/>
<feature type="compositionally biased region" description="Low complexity" evidence="6">
    <location>
        <begin position="52"/>
        <end position="66"/>
    </location>
</feature>
<evidence type="ECO:0000256" key="2">
    <source>
        <dbReference type="ARBA" id="ARBA00022448"/>
    </source>
</evidence>
<keyword evidence="4" id="KW-0406">Ion transport</keyword>
<evidence type="ECO:0000256" key="1">
    <source>
        <dbReference type="ARBA" id="ARBA00004202"/>
    </source>
</evidence>
<sequence>MLKVLARLLPRPAGTCCWREGASTRCARARSRPGWRCCRRTGRTRGHDRPGPGRARPPAAPALVPGLEPRGRGIVEEAMRATGVLDLADTALDELSGGQRQRAWIAMALARQTPRTRPSWSSSAPPRR</sequence>
<dbReference type="Gene3D" id="3.40.50.300">
    <property type="entry name" value="P-loop containing nucleotide triphosphate hydrolases"/>
    <property type="match status" value="1"/>
</dbReference>
<dbReference type="InterPro" id="IPR027417">
    <property type="entry name" value="P-loop_NTPase"/>
</dbReference>
<evidence type="ECO:0000256" key="4">
    <source>
        <dbReference type="ARBA" id="ARBA00023065"/>
    </source>
</evidence>
<dbReference type="InterPro" id="IPR051535">
    <property type="entry name" value="Siderophore_ABC-ATPase"/>
</dbReference>
<evidence type="ECO:0000313" key="8">
    <source>
        <dbReference type="Proteomes" id="UP001569904"/>
    </source>
</evidence>
<dbReference type="SUPFAM" id="SSF52540">
    <property type="entry name" value="P-loop containing nucleoside triphosphate hydrolases"/>
    <property type="match status" value="1"/>
</dbReference>
<evidence type="ECO:0000256" key="5">
    <source>
        <dbReference type="ARBA" id="ARBA00023136"/>
    </source>
</evidence>
<dbReference type="RefSeq" id="WP_371940531.1">
    <property type="nucleotide sequence ID" value="NZ_JAXCEH010000005.1"/>
</dbReference>
<accession>A0ABV4QUD6</accession>
<keyword evidence="2" id="KW-0813">Transport</keyword>
<evidence type="ECO:0000256" key="3">
    <source>
        <dbReference type="ARBA" id="ARBA00022475"/>
    </source>
</evidence>
<gene>
    <name evidence="7" type="ORF">SM436_10620</name>
</gene>
<dbReference type="PANTHER" id="PTHR42771">
    <property type="entry name" value="IRON(3+)-HYDROXAMATE IMPORT ATP-BINDING PROTEIN FHUC"/>
    <property type="match status" value="1"/>
</dbReference>